<name>A0ABV3NE70_9ACTO</name>
<evidence type="ECO:0000259" key="1">
    <source>
        <dbReference type="Pfam" id="PF20467"/>
    </source>
</evidence>
<accession>A0ABV3NE70</accession>
<organism evidence="2 3">
    <name type="scientific">Trueperella pyogenes</name>
    <dbReference type="NCBI Taxonomy" id="1661"/>
    <lineage>
        <taxon>Bacteria</taxon>
        <taxon>Bacillati</taxon>
        <taxon>Actinomycetota</taxon>
        <taxon>Actinomycetes</taxon>
        <taxon>Actinomycetales</taxon>
        <taxon>Actinomycetaceae</taxon>
        <taxon>Trueperella</taxon>
    </lineage>
</organism>
<evidence type="ECO:0000313" key="3">
    <source>
        <dbReference type="Proteomes" id="UP001555100"/>
    </source>
</evidence>
<dbReference type="EMBL" id="JBAGNM010000047">
    <property type="protein sequence ID" value="MEW6955525.1"/>
    <property type="molecule type" value="Genomic_DNA"/>
</dbReference>
<reference evidence="2 3" key="1">
    <citation type="submission" date="2024-01" db="EMBL/GenBank/DDBJ databases">
        <title>Genomic analysis and antimicrobial resistance profiles of Trueperella pyogenes isolated from domestic and wild animals.</title>
        <authorList>
            <person name="Magossi G."/>
            <person name="Gzyl K.E."/>
            <person name="Holman D.B."/>
            <person name="Amat S."/>
        </authorList>
    </citation>
    <scope>NUCLEOTIDE SEQUENCE [LARGE SCALE GENOMIC DNA]</scope>
    <source>
        <strain evidence="2 3">1494</strain>
    </source>
</reference>
<dbReference type="Pfam" id="PF20467">
    <property type="entry name" value="MmeI_C"/>
    <property type="match status" value="1"/>
</dbReference>
<protein>
    <submittedName>
        <fullName evidence="2">Type IIL restriction-modification enzyme MmeI</fullName>
    </submittedName>
</protein>
<dbReference type="RefSeq" id="WP_237204361.1">
    <property type="nucleotide sequence ID" value="NZ_CP123425.1"/>
</dbReference>
<dbReference type="Proteomes" id="UP001555100">
    <property type="component" value="Unassembled WGS sequence"/>
</dbReference>
<proteinExistence type="predicted"/>
<comment type="caution">
    <text evidence="2">The sequence shown here is derived from an EMBL/GenBank/DDBJ whole genome shotgun (WGS) entry which is preliminary data.</text>
</comment>
<sequence length="46" mass="5245">MTPELVKAHDALDREVDKAMGAARKLTSERQRQELLFANYAKLTNN</sequence>
<evidence type="ECO:0000313" key="2">
    <source>
        <dbReference type="EMBL" id="MEW6955525.1"/>
    </source>
</evidence>
<feature type="domain" description="MmeI-like C-terminal" evidence="1">
    <location>
        <begin position="1"/>
        <end position="45"/>
    </location>
</feature>
<keyword evidence="3" id="KW-1185">Reference proteome</keyword>
<gene>
    <name evidence="2" type="ORF">V3M73_10925</name>
</gene>
<dbReference type="InterPro" id="IPR046818">
    <property type="entry name" value="MmeI_C"/>
</dbReference>